<name>A0A2K8KSS3_9GAMM</name>
<dbReference type="Proteomes" id="UP000229757">
    <property type="component" value="Chromosome"/>
</dbReference>
<dbReference type="AlphaFoldDB" id="A0A2K8KSS3"/>
<evidence type="ECO:0000256" key="1">
    <source>
        <dbReference type="SAM" id="SignalP"/>
    </source>
</evidence>
<gene>
    <name evidence="3" type="ORF">REIFOR_01783</name>
</gene>
<protein>
    <recommendedName>
        <fullName evidence="2">PepSY domain-containing protein</fullName>
    </recommendedName>
</protein>
<keyword evidence="4" id="KW-1185">Reference proteome</keyword>
<dbReference type="EMBL" id="CP011797">
    <property type="protein sequence ID" value="ATX76921.1"/>
    <property type="molecule type" value="Genomic_DNA"/>
</dbReference>
<dbReference type="KEGG" id="rfo:REIFOR_01783"/>
<evidence type="ECO:0000259" key="2">
    <source>
        <dbReference type="Pfam" id="PF13670"/>
    </source>
</evidence>
<feature type="signal peptide" evidence="1">
    <location>
        <begin position="1"/>
        <end position="21"/>
    </location>
</feature>
<accession>A0A2K8KSS3</accession>
<dbReference type="InterPro" id="IPR025711">
    <property type="entry name" value="PepSY"/>
</dbReference>
<evidence type="ECO:0000313" key="3">
    <source>
        <dbReference type="EMBL" id="ATX76921.1"/>
    </source>
</evidence>
<keyword evidence="1" id="KW-0732">Signal</keyword>
<proteinExistence type="predicted"/>
<feature type="chain" id="PRO_5014629318" description="PepSY domain-containing protein" evidence="1">
    <location>
        <begin position="22"/>
        <end position="105"/>
    </location>
</feature>
<sequence length="105" mass="11777">MALKILSLVLASSLAIGQALADDDCSDPVASWQPREQLRQLLVEQGWDVKRIQVREGCYLVKGYDANGHRMAAHFRPASFRALKLEVKFNDSASTAEYLDIESPW</sequence>
<dbReference type="OrthoDB" id="5625293at2"/>
<dbReference type="Pfam" id="PF13670">
    <property type="entry name" value="PepSY_2"/>
    <property type="match status" value="1"/>
</dbReference>
<feature type="domain" description="PepSY" evidence="2">
    <location>
        <begin position="7"/>
        <end position="84"/>
    </location>
</feature>
<reference evidence="3 4" key="1">
    <citation type="journal article" date="2017" name="Environ. Microbiol.">
        <title>Genomic and physiological analyses of 'Reinekea forsetii' reveal a versatile opportunistic lifestyle during spring algae blooms.</title>
        <authorList>
            <person name="Avci B."/>
            <person name="Hahnke R.L."/>
            <person name="Chafee M."/>
            <person name="Fischer T."/>
            <person name="Gruber-Vodicka H."/>
            <person name="Tegetmeyer H.E."/>
            <person name="Harder J."/>
            <person name="Fuchs B.M."/>
            <person name="Amann R.I."/>
            <person name="Teeling H."/>
        </authorList>
    </citation>
    <scope>NUCLEOTIDE SEQUENCE [LARGE SCALE GENOMIC DNA]</scope>
    <source>
        <strain evidence="3 4">Hel1_31_D35</strain>
    </source>
</reference>
<dbReference type="RefSeq" id="WP_100258739.1">
    <property type="nucleotide sequence ID" value="NZ_CP011797.1"/>
</dbReference>
<evidence type="ECO:0000313" key="4">
    <source>
        <dbReference type="Proteomes" id="UP000229757"/>
    </source>
</evidence>
<organism evidence="3 4">
    <name type="scientific">Reinekea forsetii</name>
    <dbReference type="NCBI Taxonomy" id="1336806"/>
    <lineage>
        <taxon>Bacteria</taxon>
        <taxon>Pseudomonadati</taxon>
        <taxon>Pseudomonadota</taxon>
        <taxon>Gammaproteobacteria</taxon>
        <taxon>Oceanospirillales</taxon>
        <taxon>Saccharospirillaceae</taxon>
        <taxon>Reinekea</taxon>
    </lineage>
</organism>